<evidence type="ECO:0000313" key="1">
    <source>
        <dbReference type="EMBL" id="KHG09895.1"/>
    </source>
</evidence>
<evidence type="ECO:0000313" key="2">
    <source>
        <dbReference type="Proteomes" id="UP000032142"/>
    </source>
</evidence>
<name>A0A0B0NAR1_GOSAR</name>
<organism evidence="1 2">
    <name type="scientific">Gossypium arboreum</name>
    <name type="common">Tree cotton</name>
    <name type="synonym">Gossypium nanking</name>
    <dbReference type="NCBI Taxonomy" id="29729"/>
    <lineage>
        <taxon>Eukaryota</taxon>
        <taxon>Viridiplantae</taxon>
        <taxon>Streptophyta</taxon>
        <taxon>Embryophyta</taxon>
        <taxon>Tracheophyta</taxon>
        <taxon>Spermatophyta</taxon>
        <taxon>Magnoliopsida</taxon>
        <taxon>eudicotyledons</taxon>
        <taxon>Gunneridae</taxon>
        <taxon>Pentapetalae</taxon>
        <taxon>rosids</taxon>
        <taxon>malvids</taxon>
        <taxon>Malvales</taxon>
        <taxon>Malvaceae</taxon>
        <taxon>Malvoideae</taxon>
        <taxon>Gossypium</taxon>
    </lineage>
</organism>
<dbReference type="EMBL" id="KN392583">
    <property type="protein sequence ID" value="KHG09895.1"/>
    <property type="molecule type" value="Genomic_DNA"/>
</dbReference>
<proteinExistence type="predicted"/>
<keyword evidence="2" id="KW-1185">Reference proteome</keyword>
<protein>
    <submittedName>
        <fullName evidence="1">Uncharacterized protein</fullName>
    </submittedName>
</protein>
<reference evidence="2" key="1">
    <citation type="submission" date="2014-09" db="EMBL/GenBank/DDBJ databases">
        <authorList>
            <person name="Mudge J."/>
            <person name="Ramaraj T."/>
            <person name="Lindquist I.E."/>
            <person name="Bharti A.K."/>
            <person name="Sundararajan A."/>
            <person name="Cameron C.T."/>
            <person name="Woodward J.E."/>
            <person name="May G.D."/>
            <person name="Brubaker C."/>
            <person name="Broadhvest J."/>
            <person name="Wilkins T.A."/>
        </authorList>
    </citation>
    <scope>NUCLEOTIDE SEQUENCE</scope>
    <source>
        <strain evidence="2">cv. AKA8401</strain>
    </source>
</reference>
<sequence length="37" mass="3984">MCAYVVRVTNGLENNLVIVYTGRPTGMCLGCVHGRVS</sequence>
<accession>A0A0B0NAR1</accession>
<dbReference type="AlphaFoldDB" id="A0A0B0NAR1"/>
<gene>
    <name evidence="1" type="ORF">F383_13861</name>
</gene>
<dbReference type="Proteomes" id="UP000032142">
    <property type="component" value="Unassembled WGS sequence"/>
</dbReference>